<gene>
    <name evidence="2" type="ORF">SAMN05216205_2409</name>
</gene>
<dbReference type="Gene3D" id="1.10.443.10">
    <property type="entry name" value="Intergrase catalytic core"/>
    <property type="match status" value="1"/>
</dbReference>
<reference evidence="2 3" key="1">
    <citation type="submission" date="2016-10" db="EMBL/GenBank/DDBJ databases">
        <authorList>
            <person name="Varghese N."/>
            <person name="Submissions S."/>
        </authorList>
    </citation>
    <scope>NUCLEOTIDE SEQUENCE [LARGE SCALE GENOMIC DNA]</scope>
    <source>
        <strain evidence="2 3">DSM 18327</strain>
    </source>
</reference>
<dbReference type="EMBL" id="FNRV01000001">
    <property type="protein sequence ID" value="SEC46880.1"/>
    <property type="molecule type" value="Genomic_DNA"/>
</dbReference>
<proteinExistence type="predicted"/>
<protein>
    <recommendedName>
        <fullName evidence="4">Phage integrase family protein</fullName>
    </recommendedName>
</protein>
<evidence type="ECO:0008006" key="4">
    <source>
        <dbReference type="Google" id="ProtNLM"/>
    </source>
</evidence>
<comment type="caution">
    <text evidence="2">The sequence shown here is derived from an EMBL/GenBank/DDBJ whole genome shotgun (WGS) entry which is preliminary data.</text>
</comment>
<dbReference type="InterPro" id="IPR011010">
    <property type="entry name" value="DNA_brk_join_enz"/>
</dbReference>
<sequence>MGKQLYTIYEKARLPGKAIPIYKKNKDNFVGKTKVINNLVLVRWPNGRPCHLINMWLTHICAITNATETSKTYAAQISSFVRYCYRNQVSITEFTEHNFVAMKEFLVQETIVTPSGVRLARNNNQTIQIQKRTLDFLHWITDNHPEVSMFKLVGVKDTGANITVEVKFSKRSGRSYLYHPEIVSPVPYNDDKVPIDEETIQKLQKEIIRKHDVEHLPARSKLKSIKDIDLFTATNIYLYERRMCLIRTMKLMGLRPEELHELPLELNNNITRTKQITAPTRKRGDPSLVRRFKIDFPSARRFNQYLEARQEYIDFLRSKGIYCLQPNNFFIGENGKALKKSSITKEFDRLCEGAGLTSSRVCLSMFRHRFVTREINIRLEARFAKNPHLKNGCTPELRDSVCLEVAELTGHADPDSLYSYFYAEYKAITSISSYSEKLRIRDELESAKEDLVNLEHQSRLRKIDLTSELQLIRTRINEMHSKLFGFE</sequence>
<evidence type="ECO:0000313" key="2">
    <source>
        <dbReference type="EMBL" id="SEC46880.1"/>
    </source>
</evidence>
<dbReference type="SUPFAM" id="SSF56349">
    <property type="entry name" value="DNA breaking-rejoining enzymes"/>
    <property type="match status" value="1"/>
</dbReference>
<accession>A0ABY0XXK0</accession>
<evidence type="ECO:0000313" key="3">
    <source>
        <dbReference type="Proteomes" id="UP000199665"/>
    </source>
</evidence>
<dbReference type="RefSeq" id="WP_139213626.1">
    <property type="nucleotide sequence ID" value="NZ_FNRV01000001.1"/>
</dbReference>
<organism evidence="2 3">
    <name type="scientific">Pseudomonas mohnii</name>
    <dbReference type="NCBI Taxonomy" id="395600"/>
    <lineage>
        <taxon>Bacteria</taxon>
        <taxon>Pseudomonadati</taxon>
        <taxon>Pseudomonadota</taxon>
        <taxon>Gammaproteobacteria</taxon>
        <taxon>Pseudomonadales</taxon>
        <taxon>Pseudomonadaceae</taxon>
        <taxon>Pseudomonas</taxon>
    </lineage>
</organism>
<evidence type="ECO:0000256" key="1">
    <source>
        <dbReference type="ARBA" id="ARBA00023172"/>
    </source>
</evidence>
<keyword evidence="3" id="KW-1185">Reference proteome</keyword>
<name>A0ABY0XXK0_9PSED</name>
<dbReference type="Proteomes" id="UP000199665">
    <property type="component" value="Unassembled WGS sequence"/>
</dbReference>
<keyword evidence="1" id="KW-0233">DNA recombination</keyword>
<dbReference type="InterPro" id="IPR013762">
    <property type="entry name" value="Integrase-like_cat_sf"/>
</dbReference>